<accession>A0A5N7BYZ6</accession>
<dbReference type="OrthoDB" id="2241241at2759"/>
<evidence type="ECO:0008006" key="4">
    <source>
        <dbReference type="Google" id="ProtNLM"/>
    </source>
</evidence>
<protein>
    <recommendedName>
        <fullName evidence="4">Major facilitator superfamily domain-containing protein</fullName>
    </recommendedName>
</protein>
<dbReference type="AlphaFoldDB" id="A0A5N7BYZ6"/>
<keyword evidence="2" id="KW-1133">Transmembrane helix</keyword>
<evidence type="ECO:0000256" key="1">
    <source>
        <dbReference type="SAM" id="MobiDB-lite"/>
    </source>
</evidence>
<dbReference type="EMBL" id="ML735301">
    <property type="protein sequence ID" value="KAE8386999.1"/>
    <property type="molecule type" value="Genomic_DNA"/>
</dbReference>
<dbReference type="Proteomes" id="UP000326877">
    <property type="component" value="Unassembled WGS sequence"/>
</dbReference>
<feature type="compositionally biased region" description="Basic and acidic residues" evidence="1">
    <location>
        <begin position="10"/>
        <end position="22"/>
    </location>
</feature>
<sequence>MSEPGNLSKFGDHVVERPTSADDVEKQSVLQSLQAGVQSAEILRKGWTKKGLYMAFVGFFIATLAINFGDYSTQVYVPYTTSSFKKHCHERGSSSDEYYVYCVVSDYC</sequence>
<name>A0A5N7BYZ6_PETAA</name>
<evidence type="ECO:0000256" key="2">
    <source>
        <dbReference type="SAM" id="Phobius"/>
    </source>
</evidence>
<gene>
    <name evidence="3" type="ORF">BDV23DRAFT_186780</name>
</gene>
<feature type="region of interest" description="Disordered" evidence="1">
    <location>
        <begin position="1"/>
        <end position="22"/>
    </location>
</feature>
<feature type="transmembrane region" description="Helical" evidence="2">
    <location>
        <begin position="51"/>
        <end position="69"/>
    </location>
</feature>
<keyword evidence="2" id="KW-0812">Transmembrane</keyword>
<evidence type="ECO:0000313" key="3">
    <source>
        <dbReference type="EMBL" id="KAE8386999.1"/>
    </source>
</evidence>
<keyword evidence="2" id="KW-0472">Membrane</keyword>
<reference evidence="3" key="1">
    <citation type="submission" date="2019-04" db="EMBL/GenBank/DDBJ databases">
        <title>Friends and foes A comparative genomics studyof 23 Aspergillus species from section Flavi.</title>
        <authorList>
            <consortium name="DOE Joint Genome Institute"/>
            <person name="Kjaerbolling I."/>
            <person name="Vesth T."/>
            <person name="Frisvad J.C."/>
            <person name="Nybo J.L."/>
            <person name="Theobald S."/>
            <person name="Kildgaard S."/>
            <person name="Isbrandt T."/>
            <person name="Kuo A."/>
            <person name="Sato A."/>
            <person name="Lyhne E.K."/>
            <person name="Kogle M.E."/>
            <person name="Wiebenga A."/>
            <person name="Kun R.S."/>
            <person name="Lubbers R.J."/>
            <person name="Makela M.R."/>
            <person name="Barry K."/>
            <person name="Chovatia M."/>
            <person name="Clum A."/>
            <person name="Daum C."/>
            <person name="Haridas S."/>
            <person name="He G."/>
            <person name="LaButti K."/>
            <person name="Lipzen A."/>
            <person name="Mondo S."/>
            <person name="Riley R."/>
            <person name="Salamov A."/>
            <person name="Simmons B.A."/>
            <person name="Magnuson J.K."/>
            <person name="Henrissat B."/>
            <person name="Mortensen U.H."/>
            <person name="Larsen T.O."/>
            <person name="Devries R.P."/>
            <person name="Grigoriev I.V."/>
            <person name="Machida M."/>
            <person name="Baker S.E."/>
            <person name="Andersen M.R."/>
        </authorList>
    </citation>
    <scope>NUCLEOTIDE SEQUENCE [LARGE SCALE GENOMIC DNA]</scope>
    <source>
        <strain evidence="3">IBT 14317</strain>
    </source>
</reference>
<organism evidence="3">
    <name type="scientific">Petromyces alliaceus</name>
    <name type="common">Aspergillus alliaceus</name>
    <dbReference type="NCBI Taxonomy" id="209559"/>
    <lineage>
        <taxon>Eukaryota</taxon>
        <taxon>Fungi</taxon>
        <taxon>Dikarya</taxon>
        <taxon>Ascomycota</taxon>
        <taxon>Pezizomycotina</taxon>
        <taxon>Eurotiomycetes</taxon>
        <taxon>Eurotiomycetidae</taxon>
        <taxon>Eurotiales</taxon>
        <taxon>Aspergillaceae</taxon>
        <taxon>Aspergillus</taxon>
        <taxon>Aspergillus subgen. Circumdati</taxon>
    </lineage>
</organism>
<proteinExistence type="predicted"/>